<evidence type="ECO:0000313" key="2">
    <source>
        <dbReference type="EMBL" id="RDV04950.1"/>
    </source>
</evidence>
<dbReference type="PANTHER" id="PTHR30217:SF11">
    <property type="entry name" value="UBIQUINONE BIOSYNTHESIS PROTEIN UBIV"/>
    <property type="match status" value="1"/>
</dbReference>
<keyword evidence="1" id="KW-0408">Iron</keyword>
<dbReference type="PANTHER" id="PTHR30217">
    <property type="entry name" value="PEPTIDASE U32 FAMILY"/>
    <property type="match status" value="1"/>
</dbReference>
<dbReference type="AlphaFoldDB" id="A0A371BBM1"/>
<dbReference type="Proteomes" id="UP000263993">
    <property type="component" value="Unassembled WGS sequence"/>
</dbReference>
<dbReference type="InterPro" id="IPR043693">
    <property type="entry name" value="UbiV"/>
</dbReference>
<feature type="binding site" evidence="1">
    <location>
        <position position="46"/>
    </location>
    <ligand>
        <name>[4Fe-4S] cluster</name>
        <dbReference type="ChEBI" id="CHEBI:49883"/>
    </ligand>
</feature>
<evidence type="ECO:0000256" key="1">
    <source>
        <dbReference type="HAMAP-Rule" id="MF_02233"/>
    </source>
</evidence>
<feature type="binding site" evidence="1">
    <location>
        <position position="192"/>
    </location>
    <ligand>
        <name>[4Fe-4S] cluster</name>
        <dbReference type="ChEBI" id="CHEBI:49883"/>
    </ligand>
</feature>
<feature type="binding site" evidence="1">
    <location>
        <position position="196"/>
    </location>
    <ligand>
        <name>[4Fe-4S] cluster</name>
        <dbReference type="ChEBI" id="CHEBI:49883"/>
    </ligand>
</feature>
<keyword evidence="1" id="KW-0479">Metal-binding</keyword>
<keyword evidence="1" id="KW-0004">4Fe-4S</keyword>
<comment type="cofactor">
    <cofactor evidence="1">
        <name>[4Fe-4S] cluster</name>
        <dbReference type="ChEBI" id="CHEBI:49883"/>
    </cofactor>
</comment>
<comment type="pathway">
    <text evidence="1">Cofactor biosynthesis; ubiquinone biosynthesis.</text>
</comment>
<feature type="binding site" evidence="1">
    <location>
        <position position="179"/>
    </location>
    <ligand>
        <name>[4Fe-4S] cluster</name>
        <dbReference type="ChEBI" id="CHEBI:49883"/>
    </ligand>
</feature>
<dbReference type="GO" id="GO:0046872">
    <property type="term" value="F:metal ion binding"/>
    <property type="evidence" value="ECO:0007669"/>
    <property type="project" value="UniProtKB-KW"/>
</dbReference>
<comment type="subunit">
    <text evidence="1">Forms a heterodimer with UbiU.</text>
</comment>
<gene>
    <name evidence="1" type="primary">ubiV</name>
    <name evidence="2" type="ORF">DXH78_10475</name>
</gene>
<dbReference type="GO" id="GO:0051539">
    <property type="term" value="F:4 iron, 4 sulfur cluster binding"/>
    <property type="evidence" value="ECO:0007669"/>
    <property type="project" value="UniProtKB-UniRule"/>
</dbReference>
<dbReference type="GO" id="GO:0006744">
    <property type="term" value="P:ubiquinone biosynthetic process"/>
    <property type="evidence" value="ECO:0007669"/>
    <property type="project" value="UniProtKB-UniRule"/>
</dbReference>
<dbReference type="Pfam" id="PF01136">
    <property type="entry name" value="Peptidase_U32"/>
    <property type="match status" value="1"/>
</dbReference>
<dbReference type="EMBL" id="QRGO01000001">
    <property type="protein sequence ID" value="RDV04950.1"/>
    <property type="molecule type" value="Genomic_DNA"/>
</dbReference>
<proteinExistence type="inferred from homology"/>
<dbReference type="HAMAP" id="MF_02233">
    <property type="entry name" value="UbiV"/>
    <property type="match status" value="1"/>
</dbReference>
<keyword evidence="1" id="KW-0831">Ubiquinone biosynthesis</keyword>
<dbReference type="InterPro" id="IPR051454">
    <property type="entry name" value="RNA/ubiquinone_mod_enzymes"/>
</dbReference>
<dbReference type="NCBIfam" id="NF011991">
    <property type="entry name" value="PRK15447.1"/>
    <property type="match status" value="1"/>
</dbReference>
<comment type="similarity">
    <text evidence="1">Belongs to the peptidase U32 family. UbiV subfamily.</text>
</comment>
<organism evidence="2 3">
    <name type="scientific">Undibacter mobilis</name>
    <dbReference type="NCBI Taxonomy" id="2292256"/>
    <lineage>
        <taxon>Bacteria</taxon>
        <taxon>Pseudomonadati</taxon>
        <taxon>Pseudomonadota</taxon>
        <taxon>Alphaproteobacteria</taxon>
        <taxon>Hyphomicrobiales</taxon>
        <taxon>Nitrobacteraceae</taxon>
        <taxon>Undibacter</taxon>
    </lineage>
</organism>
<protein>
    <recommendedName>
        <fullName evidence="1">Ubiquinone biosynthesis protein UbiV</fullName>
    </recommendedName>
</protein>
<dbReference type="UniPathway" id="UPA00232"/>
<comment type="function">
    <text evidence="1">Required for O(2)-independent ubiquinone (coenzyme Q) biosynthesis. Together with UbiU, is essential for the C6-hydroxylation reaction in the oxygen-independent ubiquinone biosynthesis pathway.</text>
</comment>
<accession>A0A371BBM1</accession>
<dbReference type="InterPro" id="IPR001539">
    <property type="entry name" value="Peptidase_U32"/>
</dbReference>
<keyword evidence="1" id="KW-0411">Iron-sulfur</keyword>
<dbReference type="OrthoDB" id="8523349at2"/>
<name>A0A371BBM1_9BRAD</name>
<comment type="caution">
    <text evidence="2">The sequence shown here is derived from an EMBL/GenBank/DDBJ whole genome shotgun (WGS) entry which is preliminary data.</text>
</comment>
<sequence>MVEAGASEVTLGPVLFNWAPERWRDFYFHIADEAPVEIVYLGEVICSKRAPLFEPHLEAVATRLAAAGKTVVFSTLTEVMSKLDRKLVESAGSGDLVEANDASAFPYLQGRPHHVGPFINVYNERTLAVLARGGACNVCLPVEMPAAAIRTLAAAAGRLDVTVEVQVFGRMPLALSARCYHARAHGRTKDSCQFVCENDPDGMVLSTLENKPFLTVNGIQTLSYDYLDLSGDLATLQDMGVRRFRISPHSCDMVAVASIFRAALDGRIDAQEAHAQLEALRLQAPFSNGFFHGRVGNRWNWPAMH</sequence>
<evidence type="ECO:0000313" key="3">
    <source>
        <dbReference type="Proteomes" id="UP000263993"/>
    </source>
</evidence>
<reference evidence="3" key="1">
    <citation type="submission" date="2018-08" db="EMBL/GenBank/DDBJ databases">
        <authorList>
            <person name="Kim S.-J."/>
            <person name="Jung G.-Y."/>
        </authorList>
    </citation>
    <scope>NUCLEOTIDE SEQUENCE [LARGE SCALE GENOMIC DNA]</scope>
    <source>
        <strain evidence="3">GY_H</strain>
    </source>
</reference>
<keyword evidence="3" id="KW-1185">Reference proteome</keyword>